<comment type="subcellular location">
    <subcellularLocation>
        <location evidence="11">Cytoplasm</location>
    </subcellularLocation>
</comment>
<feature type="binding site" evidence="11">
    <location>
        <position position="94"/>
    </location>
    <ligand>
        <name>Zn(2+)</name>
        <dbReference type="ChEBI" id="CHEBI:29105"/>
        <note>ligand shared between dimeric partners</note>
    </ligand>
</feature>
<dbReference type="OrthoDB" id="9795769at2"/>
<dbReference type="Gene3D" id="3.10.20.810">
    <property type="entry name" value="Phosphoribosyl-AMP cyclohydrolase"/>
    <property type="match status" value="1"/>
</dbReference>
<dbReference type="EC" id="3.5.4.19" evidence="11"/>
<evidence type="ECO:0000313" key="13">
    <source>
        <dbReference type="EMBL" id="TPP11036.1"/>
    </source>
</evidence>
<dbReference type="GO" id="GO:0008270">
    <property type="term" value="F:zinc ion binding"/>
    <property type="evidence" value="ECO:0007669"/>
    <property type="project" value="UniProtKB-UniRule"/>
</dbReference>
<evidence type="ECO:0000256" key="3">
    <source>
        <dbReference type="ARBA" id="ARBA00005169"/>
    </source>
</evidence>
<feature type="binding site" evidence="11">
    <location>
        <position position="95"/>
    </location>
    <ligand>
        <name>Mg(2+)</name>
        <dbReference type="ChEBI" id="CHEBI:18420"/>
    </ligand>
</feature>
<dbReference type="SUPFAM" id="SSF141734">
    <property type="entry name" value="HisI-like"/>
    <property type="match status" value="1"/>
</dbReference>
<dbReference type="Gene3D" id="4.10.80.70">
    <property type="match status" value="1"/>
</dbReference>
<feature type="domain" description="Phosphoribosyl-AMP cyclohydrolase" evidence="12">
    <location>
        <begin position="46"/>
        <end position="121"/>
    </location>
</feature>
<feature type="binding site" evidence="11">
    <location>
        <position position="112"/>
    </location>
    <ligand>
        <name>Zn(2+)</name>
        <dbReference type="ChEBI" id="CHEBI:29105"/>
        <note>ligand shared between dimeric partners</note>
    </ligand>
</feature>
<dbReference type="GO" id="GO:0000287">
    <property type="term" value="F:magnesium ion binding"/>
    <property type="evidence" value="ECO:0007669"/>
    <property type="project" value="UniProtKB-UniRule"/>
</dbReference>
<dbReference type="Pfam" id="PF01502">
    <property type="entry name" value="PRA-CH"/>
    <property type="match status" value="1"/>
</dbReference>
<dbReference type="InterPro" id="IPR026660">
    <property type="entry name" value="PRA-CH"/>
</dbReference>
<keyword evidence="7 11" id="KW-0963">Cytoplasm</keyword>
<evidence type="ECO:0000256" key="10">
    <source>
        <dbReference type="ARBA" id="ARBA00023102"/>
    </source>
</evidence>
<feature type="binding site" evidence="11">
    <location>
        <position position="93"/>
    </location>
    <ligand>
        <name>Mg(2+)</name>
        <dbReference type="ChEBI" id="CHEBI:18420"/>
    </ligand>
</feature>
<comment type="cofactor">
    <cofactor evidence="11">
        <name>Zn(2+)</name>
        <dbReference type="ChEBI" id="CHEBI:29105"/>
    </cofactor>
    <text evidence="11">Binds 1 zinc ion per subunit.</text>
</comment>
<dbReference type="GO" id="GO:0004636">
    <property type="term" value="F:phosphoribosyl-ATP diphosphatase activity"/>
    <property type="evidence" value="ECO:0007669"/>
    <property type="project" value="UniProtKB-EC"/>
</dbReference>
<keyword evidence="11" id="KW-0460">Magnesium</keyword>
<proteinExistence type="inferred from homology"/>
<comment type="subunit">
    <text evidence="11">Homodimer.</text>
</comment>
<evidence type="ECO:0000256" key="1">
    <source>
        <dbReference type="ARBA" id="ARBA00000024"/>
    </source>
</evidence>
<reference evidence="13 14" key="1">
    <citation type="submission" date="2019-06" db="EMBL/GenBank/DDBJ databases">
        <title>Rhizobium sp. CL12 isolated from roots of soybean.</title>
        <authorList>
            <person name="Wang C."/>
        </authorList>
    </citation>
    <scope>NUCLEOTIDE SEQUENCE [LARGE SCALE GENOMIC DNA]</scope>
    <source>
        <strain evidence="13 14">CL12</strain>
    </source>
</reference>
<comment type="function">
    <text evidence="11">Catalyzes the hydrolysis of the adenine ring of phosphoribosyl-AMP.</text>
</comment>
<keyword evidence="11" id="KW-0862">Zinc</keyword>
<dbReference type="PANTHER" id="PTHR42945:SF1">
    <property type="entry name" value="HISTIDINE BIOSYNTHESIS BIFUNCTIONAL PROTEIN HIS7"/>
    <property type="match status" value="1"/>
</dbReference>
<dbReference type="NCBIfam" id="NF000768">
    <property type="entry name" value="PRK00051.1"/>
    <property type="match status" value="1"/>
</dbReference>
<comment type="pathway">
    <text evidence="4">Amino-acid biosynthesis; L-histidine biosynthesis; L-histidine from 5-phospho-alpha-D-ribose 1-diphosphate: step 2/9.</text>
</comment>
<evidence type="ECO:0000256" key="9">
    <source>
        <dbReference type="ARBA" id="ARBA00022801"/>
    </source>
</evidence>
<protein>
    <recommendedName>
        <fullName evidence="11">Phosphoribosyl-AMP cyclohydrolase</fullName>
        <shortName evidence="11">PRA-CH</shortName>
        <ecNumber evidence="11">3.5.4.19</ecNumber>
    </recommendedName>
</protein>
<feature type="binding site" evidence="11">
    <location>
        <position position="97"/>
    </location>
    <ligand>
        <name>Mg(2+)</name>
        <dbReference type="ChEBI" id="CHEBI:18420"/>
    </ligand>
</feature>
<comment type="caution">
    <text evidence="13">The sequence shown here is derived from an EMBL/GenBank/DDBJ whole genome shotgun (WGS) entry which is preliminary data.</text>
</comment>
<organism evidence="13 14">
    <name type="scientific">Rhizobium glycinendophyticum</name>
    <dbReference type="NCBI Taxonomy" id="2589807"/>
    <lineage>
        <taxon>Bacteria</taxon>
        <taxon>Pseudomonadati</taxon>
        <taxon>Pseudomonadota</taxon>
        <taxon>Alphaproteobacteria</taxon>
        <taxon>Hyphomicrobiales</taxon>
        <taxon>Rhizobiaceae</taxon>
        <taxon>Rhizobium/Agrobacterium group</taxon>
        <taxon>Rhizobium</taxon>
    </lineage>
</organism>
<evidence type="ECO:0000256" key="2">
    <source>
        <dbReference type="ARBA" id="ARBA00001460"/>
    </source>
</evidence>
<keyword evidence="9 11" id="KW-0378">Hydrolase</keyword>
<dbReference type="HAMAP" id="MF_01021">
    <property type="entry name" value="HisI"/>
    <property type="match status" value="1"/>
</dbReference>
<dbReference type="Proteomes" id="UP000316429">
    <property type="component" value="Unassembled WGS sequence"/>
</dbReference>
<evidence type="ECO:0000256" key="8">
    <source>
        <dbReference type="ARBA" id="ARBA00022605"/>
    </source>
</evidence>
<dbReference type="PANTHER" id="PTHR42945">
    <property type="entry name" value="HISTIDINE BIOSYNTHESIS BIFUNCTIONAL PROTEIN"/>
    <property type="match status" value="1"/>
</dbReference>
<sequence length="150" mass="16305">MPSIAFESPSSDKALLEEGLAFTPKFDAHGLVTAVVTDARDGELLMVAHMNAEAIALTLETGIGHYFSRSRGKIWKKGESSGNLQTVKEIRVDCDQDALWLKVEVAGHDATCHTGRRSCFYRTASLDDGTPALTVADDHRHFDPDAIYGA</sequence>
<evidence type="ECO:0000256" key="6">
    <source>
        <dbReference type="ARBA" id="ARBA00008299"/>
    </source>
</evidence>
<comment type="similarity">
    <text evidence="11">Belongs to the PRA-CH family.</text>
</comment>
<comment type="pathway">
    <text evidence="3 11">Amino-acid biosynthesis; L-histidine biosynthesis; L-histidine from 5-phospho-alpha-D-ribose 1-diphosphate: step 3/9.</text>
</comment>
<evidence type="ECO:0000256" key="4">
    <source>
        <dbReference type="ARBA" id="ARBA00005204"/>
    </source>
</evidence>
<comment type="catalytic activity">
    <reaction evidence="2">
        <text>1-(5-phospho-beta-D-ribosyl)-ATP + H2O = 1-(5-phospho-beta-D-ribosyl)-5'-AMP + diphosphate + H(+)</text>
        <dbReference type="Rhea" id="RHEA:22828"/>
        <dbReference type="ChEBI" id="CHEBI:15377"/>
        <dbReference type="ChEBI" id="CHEBI:15378"/>
        <dbReference type="ChEBI" id="CHEBI:33019"/>
        <dbReference type="ChEBI" id="CHEBI:59457"/>
        <dbReference type="ChEBI" id="CHEBI:73183"/>
        <dbReference type="EC" id="3.6.1.31"/>
    </reaction>
</comment>
<dbReference type="InterPro" id="IPR002496">
    <property type="entry name" value="PRib_AMP_CycHydrolase_dom"/>
</dbReference>
<comment type="similarity">
    <text evidence="5">In the C-terminal section; belongs to the PRA-PH family.</text>
</comment>
<dbReference type="RefSeq" id="WP_140827430.1">
    <property type="nucleotide sequence ID" value="NZ_VFYP01000001.1"/>
</dbReference>
<comment type="similarity">
    <text evidence="6">In the N-terminal section; belongs to the PRA-CH family.</text>
</comment>
<keyword evidence="11" id="KW-0479">Metal-binding</keyword>
<feature type="binding site" evidence="11">
    <location>
        <position position="119"/>
    </location>
    <ligand>
        <name>Zn(2+)</name>
        <dbReference type="ChEBI" id="CHEBI:29105"/>
        <note>ligand shared between dimeric partners</note>
    </ligand>
</feature>
<accession>A0A504UQE9</accession>
<dbReference type="AlphaFoldDB" id="A0A504UQE9"/>
<keyword evidence="8 11" id="KW-0028">Amino-acid biosynthesis</keyword>
<evidence type="ECO:0000256" key="11">
    <source>
        <dbReference type="HAMAP-Rule" id="MF_01021"/>
    </source>
</evidence>
<dbReference type="GO" id="GO:0005737">
    <property type="term" value="C:cytoplasm"/>
    <property type="evidence" value="ECO:0007669"/>
    <property type="project" value="UniProtKB-SubCell"/>
</dbReference>
<evidence type="ECO:0000259" key="12">
    <source>
        <dbReference type="Pfam" id="PF01502"/>
    </source>
</evidence>
<comment type="cofactor">
    <cofactor evidence="11">
        <name>Mg(2+)</name>
        <dbReference type="ChEBI" id="CHEBI:18420"/>
    </cofactor>
    <text evidence="11">Binds 1 Mg(2+) ion per subunit.</text>
</comment>
<dbReference type="GO" id="GO:0000105">
    <property type="term" value="P:L-histidine biosynthetic process"/>
    <property type="evidence" value="ECO:0007669"/>
    <property type="project" value="UniProtKB-UniRule"/>
</dbReference>
<keyword evidence="14" id="KW-1185">Reference proteome</keyword>
<dbReference type="FunFam" id="3.10.20.810:FF:000001">
    <property type="entry name" value="Histidine biosynthesis bifunctional protein HisIE"/>
    <property type="match status" value="1"/>
</dbReference>
<keyword evidence="10 11" id="KW-0368">Histidine biosynthesis</keyword>
<name>A0A504UQE9_9HYPH</name>
<dbReference type="EMBL" id="VFYP01000001">
    <property type="protein sequence ID" value="TPP11036.1"/>
    <property type="molecule type" value="Genomic_DNA"/>
</dbReference>
<evidence type="ECO:0000256" key="5">
    <source>
        <dbReference type="ARBA" id="ARBA00007731"/>
    </source>
</evidence>
<dbReference type="InterPro" id="IPR038019">
    <property type="entry name" value="PRib_AMP_CycHydrolase_sf"/>
</dbReference>
<dbReference type="UniPathway" id="UPA00031">
    <property type="reaction ID" value="UER00008"/>
</dbReference>
<dbReference type="GO" id="GO:0004635">
    <property type="term" value="F:phosphoribosyl-AMP cyclohydrolase activity"/>
    <property type="evidence" value="ECO:0007669"/>
    <property type="project" value="UniProtKB-UniRule"/>
</dbReference>
<evidence type="ECO:0000313" key="14">
    <source>
        <dbReference type="Proteomes" id="UP000316429"/>
    </source>
</evidence>
<gene>
    <name evidence="11 13" type="primary">hisI</name>
    <name evidence="13" type="ORF">FJQ55_09465</name>
</gene>
<comment type="catalytic activity">
    <reaction evidence="1 11">
        <text>1-(5-phospho-beta-D-ribosyl)-5'-AMP + H2O = 1-(5-phospho-beta-D-ribosyl)-5-[(5-phospho-beta-D-ribosylamino)methylideneamino]imidazole-4-carboxamide</text>
        <dbReference type="Rhea" id="RHEA:20049"/>
        <dbReference type="ChEBI" id="CHEBI:15377"/>
        <dbReference type="ChEBI" id="CHEBI:58435"/>
        <dbReference type="ChEBI" id="CHEBI:59457"/>
        <dbReference type="EC" id="3.5.4.19"/>
    </reaction>
</comment>
<evidence type="ECO:0000256" key="7">
    <source>
        <dbReference type="ARBA" id="ARBA00022490"/>
    </source>
</evidence>